<evidence type="ECO:0000313" key="3">
    <source>
        <dbReference type="Proteomes" id="UP001589613"/>
    </source>
</evidence>
<sequence length="171" mass="16475">MTPRPTGGPARVARALGGAAVVLALVGCAQQETEDPEPPAVVDTVPDDAAGTISADTGPLPVGTTTDGGIVLVTAGEVPSGASSPVTGQLVTGPGGCLSVDRQGPPALLVLPEGSELTAGSRPSVTWEDVTIEVGGPVQLDAVAVPVDRLEGLSAGCGEGAADAALVVSPG</sequence>
<dbReference type="PROSITE" id="PS51257">
    <property type="entry name" value="PROKAR_LIPOPROTEIN"/>
    <property type="match status" value="1"/>
</dbReference>
<dbReference type="RefSeq" id="WP_141337653.1">
    <property type="nucleotide sequence ID" value="NZ_JBHMAX010000013.1"/>
</dbReference>
<evidence type="ECO:0008006" key="4">
    <source>
        <dbReference type="Google" id="ProtNLM"/>
    </source>
</evidence>
<gene>
    <name evidence="2" type="ORF">ACFFN0_06700</name>
</gene>
<comment type="caution">
    <text evidence="2">The sequence shown here is derived from an EMBL/GenBank/DDBJ whole genome shotgun (WGS) entry which is preliminary data.</text>
</comment>
<accession>A0ABV5V1S4</accession>
<protein>
    <recommendedName>
        <fullName evidence="4">Lipoprotein</fullName>
    </recommendedName>
</protein>
<dbReference type="Proteomes" id="UP001589613">
    <property type="component" value="Unassembled WGS sequence"/>
</dbReference>
<reference evidence="2 3" key="1">
    <citation type="submission" date="2024-09" db="EMBL/GenBank/DDBJ databases">
        <authorList>
            <person name="Sun Q."/>
            <person name="Mori K."/>
        </authorList>
    </citation>
    <scope>NUCLEOTIDE SEQUENCE [LARGE SCALE GENOMIC DNA]</scope>
    <source>
        <strain evidence="2 3">JCM 12763</strain>
    </source>
</reference>
<evidence type="ECO:0000313" key="2">
    <source>
        <dbReference type="EMBL" id="MFB9731725.1"/>
    </source>
</evidence>
<proteinExistence type="predicted"/>
<evidence type="ECO:0000256" key="1">
    <source>
        <dbReference type="SAM" id="MobiDB-lite"/>
    </source>
</evidence>
<keyword evidence="3" id="KW-1185">Reference proteome</keyword>
<organism evidence="2 3">
    <name type="scientific">Ornithinimicrobium kibberense</name>
    <dbReference type="NCBI Taxonomy" id="282060"/>
    <lineage>
        <taxon>Bacteria</taxon>
        <taxon>Bacillati</taxon>
        <taxon>Actinomycetota</taxon>
        <taxon>Actinomycetes</taxon>
        <taxon>Micrococcales</taxon>
        <taxon>Ornithinimicrobiaceae</taxon>
        <taxon>Ornithinimicrobium</taxon>
    </lineage>
</organism>
<dbReference type="EMBL" id="JBHMAX010000013">
    <property type="protein sequence ID" value="MFB9731725.1"/>
    <property type="molecule type" value="Genomic_DNA"/>
</dbReference>
<name>A0ABV5V1S4_9MICO</name>
<feature type="region of interest" description="Disordered" evidence="1">
    <location>
        <begin position="30"/>
        <end position="63"/>
    </location>
</feature>